<feature type="domain" description="Isochorismatase-like" evidence="8">
    <location>
        <begin position="4"/>
        <end position="179"/>
    </location>
</feature>
<dbReference type="Gene3D" id="3.40.50.850">
    <property type="entry name" value="Isochorismatase-like"/>
    <property type="match status" value="1"/>
</dbReference>
<accession>A0A926EK00</accession>
<keyword evidence="10" id="KW-1185">Reference proteome</keyword>
<name>A0A926EK00_9FIRM</name>
<dbReference type="InterPro" id="IPR000868">
    <property type="entry name" value="Isochorismatase-like_dom"/>
</dbReference>
<dbReference type="SUPFAM" id="SSF52499">
    <property type="entry name" value="Isochorismatase-like hydrolases"/>
    <property type="match status" value="1"/>
</dbReference>
<protein>
    <recommendedName>
        <fullName evidence="6">nicotinamidase</fullName>
        <ecNumber evidence="6">3.5.1.19</ecNumber>
    </recommendedName>
    <alternativeName>
        <fullName evidence="7">Nicotinamide deamidase</fullName>
    </alternativeName>
</protein>
<keyword evidence="4 9" id="KW-0378">Hydrolase</keyword>
<proteinExistence type="inferred from homology"/>
<dbReference type="PANTHER" id="PTHR11080:SF2">
    <property type="entry name" value="LD05707P"/>
    <property type="match status" value="1"/>
</dbReference>
<evidence type="ECO:0000313" key="9">
    <source>
        <dbReference type="EMBL" id="MBC8580994.1"/>
    </source>
</evidence>
<evidence type="ECO:0000256" key="2">
    <source>
        <dbReference type="ARBA" id="ARBA00022642"/>
    </source>
</evidence>
<dbReference type="AlphaFoldDB" id="A0A926EK00"/>
<comment type="pathway">
    <text evidence="5">Cofactor biosynthesis; nicotinate biosynthesis; nicotinate from nicotinamide: step 1/1.</text>
</comment>
<comment type="caution">
    <text evidence="9">The sequence shown here is derived from an EMBL/GenBank/DDBJ whole genome shotgun (WGS) entry which is preliminary data.</text>
</comment>
<evidence type="ECO:0000256" key="4">
    <source>
        <dbReference type="ARBA" id="ARBA00022801"/>
    </source>
</evidence>
<dbReference type="GO" id="GO:0046872">
    <property type="term" value="F:metal ion binding"/>
    <property type="evidence" value="ECO:0007669"/>
    <property type="project" value="UniProtKB-KW"/>
</dbReference>
<evidence type="ECO:0000256" key="3">
    <source>
        <dbReference type="ARBA" id="ARBA00022723"/>
    </source>
</evidence>
<dbReference type="Proteomes" id="UP000655830">
    <property type="component" value="Unassembled WGS sequence"/>
</dbReference>
<dbReference type="InterPro" id="IPR036380">
    <property type="entry name" value="Isochorismatase-like_sf"/>
</dbReference>
<keyword evidence="2" id="KW-0662">Pyridine nucleotide biosynthesis</keyword>
<gene>
    <name evidence="9" type="ORF">H8718_15860</name>
</gene>
<evidence type="ECO:0000256" key="7">
    <source>
        <dbReference type="ARBA" id="ARBA00043224"/>
    </source>
</evidence>
<dbReference type="EC" id="3.5.1.19" evidence="6"/>
<evidence type="ECO:0000313" key="10">
    <source>
        <dbReference type="Proteomes" id="UP000655830"/>
    </source>
</evidence>
<dbReference type="EMBL" id="JACRSY010000033">
    <property type="protein sequence ID" value="MBC8580994.1"/>
    <property type="molecule type" value="Genomic_DNA"/>
</dbReference>
<dbReference type="RefSeq" id="WP_177668741.1">
    <property type="nucleotide sequence ID" value="NZ_JACRSY010000033.1"/>
</dbReference>
<organism evidence="9 10">
    <name type="scientific">Zhenhengia yiwuensis</name>
    <dbReference type="NCBI Taxonomy" id="2763666"/>
    <lineage>
        <taxon>Bacteria</taxon>
        <taxon>Bacillati</taxon>
        <taxon>Bacillota</taxon>
        <taxon>Clostridia</taxon>
        <taxon>Lachnospirales</taxon>
        <taxon>Lachnospiraceae</taxon>
        <taxon>Zhenhengia</taxon>
    </lineage>
</organism>
<evidence type="ECO:0000256" key="5">
    <source>
        <dbReference type="ARBA" id="ARBA00037900"/>
    </source>
</evidence>
<dbReference type="Pfam" id="PF00857">
    <property type="entry name" value="Isochorismatase"/>
    <property type="match status" value="1"/>
</dbReference>
<dbReference type="GO" id="GO:0019363">
    <property type="term" value="P:pyridine nucleotide biosynthetic process"/>
    <property type="evidence" value="ECO:0007669"/>
    <property type="project" value="UniProtKB-KW"/>
</dbReference>
<evidence type="ECO:0000259" key="8">
    <source>
        <dbReference type="Pfam" id="PF00857"/>
    </source>
</evidence>
<dbReference type="InterPro" id="IPR052347">
    <property type="entry name" value="Isochorismatase_Nicotinamidase"/>
</dbReference>
<reference evidence="9" key="1">
    <citation type="submission" date="2020-08" db="EMBL/GenBank/DDBJ databases">
        <title>Genome public.</title>
        <authorList>
            <person name="Liu C."/>
            <person name="Sun Q."/>
        </authorList>
    </citation>
    <scope>NUCLEOTIDE SEQUENCE</scope>
    <source>
        <strain evidence="9">NSJ-12</strain>
    </source>
</reference>
<dbReference type="PANTHER" id="PTHR11080">
    <property type="entry name" value="PYRAZINAMIDASE/NICOTINAMIDASE"/>
    <property type="match status" value="1"/>
</dbReference>
<comment type="similarity">
    <text evidence="1">Belongs to the isochorismatase family.</text>
</comment>
<evidence type="ECO:0000256" key="6">
    <source>
        <dbReference type="ARBA" id="ARBA00039017"/>
    </source>
</evidence>
<keyword evidence="3" id="KW-0479">Metal-binding</keyword>
<dbReference type="GO" id="GO:0008936">
    <property type="term" value="F:nicotinamidase activity"/>
    <property type="evidence" value="ECO:0007669"/>
    <property type="project" value="UniProtKB-EC"/>
</dbReference>
<sequence length="190" mass="21027">MEKILVVVDMQNDFIDGTLGTQEAVSIVPNVIDKIKAYQKENNPIYFTKDTHTQDYLQTQEGKNLPVAHCIKGTKGWELQLQIGALAEKIQKGASHPIIFEKGIFGGEELAKTLREVINKPNQTEIELVGLCTDICVLSNAILLKTYIPEAVIQVDAACCAGVTPKTHNNALEAMKMCQIQIKNESEEVF</sequence>
<evidence type="ECO:0000256" key="1">
    <source>
        <dbReference type="ARBA" id="ARBA00006336"/>
    </source>
</evidence>
<dbReference type="CDD" id="cd00431">
    <property type="entry name" value="cysteine_hydrolases"/>
    <property type="match status" value="1"/>
</dbReference>